<dbReference type="EMBL" id="ADEG01000036">
    <property type="protein sequence ID" value="EFA92719.1"/>
    <property type="molecule type" value="Genomic_DNA"/>
</dbReference>
<evidence type="ECO:0000313" key="1">
    <source>
        <dbReference type="EMBL" id="EFA92719.1"/>
    </source>
</evidence>
<evidence type="ECO:0000313" key="2">
    <source>
        <dbReference type="Proteomes" id="UP000005283"/>
    </source>
</evidence>
<evidence type="ECO:0008006" key="3">
    <source>
        <dbReference type="Google" id="ProtNLM"/>
    </source>
</evidence>
<proteinExistence type="predicted"/>
<accession>D1W440</accession>
<dbReference type="AlphaFoldDB" id="D1W440"/>
<dbReference type="GO" id="GO:0006974">
    <property type="term" value="P:DNA damage response"/>
    <property type="evidence" value="ECO:0007669"/>
    <property type="project" value="TreeGrafter"/>
</dbReference>
<comment type="caution">
    <text evidence="1">The sequence shown here is derived from an EMBL/GenBank/DDBJ whole genome shotgun (WGS) entry which is preliminary data.</text>
</comment>
<dbReference type="InterPro" id="IPR016907">
    <property type="entry name" value="UCP029033"/>
</dbReference>
<dbReference type="eggNOG" id="COG2859">
    <property type="taxonomic scope" value="Bacteria"/>
</dbReference>
<sequence length="245" mass="27269">MSYRMIYQKHKNMKGQVLSAALIAFSIVVLGFAIKGGIDNFVNKDNKVTVKGLSEKEVEADKVTWPILSKEIGNDLPQLYKNIANTQAIIKNFLLSNGISESEISVNAPSVIDMNANQYSSNESRYRYNITSSITVTSKKVKLVRSIIAKQGSLLKEGVAIVDGGYENPVKYEYVSFAAMKPKMMEEAIDNAEKTAQQFAENSRSKLNKITSADQGQFSIEDRDSNTPYIKKVRVVTTITYSLKD</sequence>
<dbReference type="PANTHER" id="PTHR34387">
    <property type="entry name" value="SLR1258 PROTEIN"/>
    <property type="match status" value="1"/>
</dbReference>
<dbReference type="InterPro" id="IPR007497">
    <property type="entry name" value="SIMPL/DUF541"/>
</dbReference>
<protein>
    <recommendedName>
        <fullName evidence="3">SIMPL domain-containing protein</fullName>
    </recommendedName>
</protein>
<keyword evidence="2" id="KW-1185">Reference proteome</keyword>
<dbReference type="Pfam" id="PF04402">
    <property type="entry name" value="SIMPL"/>
    <property type="match status" value="1"/>
</dbReference>
<dbReference type="PIRSF" id="PIRSF029033">
    <property type="entry name" value="UCP029033"/>
    <property type="match status" value="1"/>
</dbReference>
<name>D1W440_9BACT</name>
<dbReference type="PANTHER" id="PTHR34387:SF2">
    <property type="entry name" value="SLR1258 PROTEIN"/>
    <property type="match status" value="1"/>
</dbReference>
<dbReference type="Proteomes" id="UP000005283">
    <property type="component" value="Unassembled WGS sequence"/>
</dbReference>
<dbReference type="STRING" id="679190.HMPREF0650_2117"/>
<gene>
    <name evidence="1" type="ORF">HMPREF0650_2117</name>
</gene>
<organism evidence="1 2">
    <name type="scientific">Hoylesella buccalis ATCC 35310</name>
    <dbReference type="NCBI Taxonomy" id="679190"/>
    <lineage>
        <taxon>Bacteria</taxon>
        <taxon>Pseudomonadati</taxon>
        <taxon>Bacteroidota</taxon>
        <taxon>Bacteroidia</taxon>
        <taxon>Bacteroidales</taxon>
        <taxon>Prevotellaceae</taxon>
        <taxon>Hoylesella</taxon>
    </lineage>
</organism>
<dbReference type="InterPro" id="IPR052022">
    <property type="entry name" value="26kDa_periplasmic_antigen"/>
</dbReference>
<reference evidence="1 2" key="1">
    <citation type="submission" date="2009-12" db="EMBL/GenBank/DDBJ databases">
        <title>Genome Sequence of Prevotella buccalis ATCC 35310.</title>
        <authorList>
            <person name="Durkin A.S."/>
            <person name="Madupu R."/>
            <person name="Torralba M."/>
            <person name="Methe B."/>
            <person name="Sutton G."/>
            <person name="Strausberg R.L."/>
            <person name="Nelson K.E."/>
        </authorList>
    </citation>
    <scope>NUCLEOTIDE SEQUENCE [LARGE SCALE GENOMIC DNA]</scope>
    <source>
        <strain evidence="1 2">ATCC 35310</strain>
    </source>
</reference>